<feature type="transmembrane region" description="Helical" evidence="1">
    <location>
        <begin position="134"/>
        <end position="153"/>
    </location>
</feature>
<accession>A0ABQ2KEQ6</accession>
<evidence type="ECO:0000259" key="3">
    <source>
        <dbReference type="Pfam" id="PF19040"/>
    </source>
</evidence>
<name>A0ABQ2KEQ6_9MICO</name>
<feature type="transmembrane region" description="Helical" evidence="1">
    <location>
        <begin position="61"/>
        <end position="80"/>
    </location>
</feature>
<feature type="transmembrane region" description="Helical" evidence="1">
    <location>
        <begin position="220"/>
        <end position="239"/>
    </location>
</feature>
<evidence type="ECO:0000313" key="4">
    <source>
        <dbReference type="EMBL" id="GGN80334.1"/>
    </source>
</evidence>
<evidence type="ECO:0000256" key="1">
    <source>
        <dbReference type="SAM" id="Phobius"/>
    </source>
</evidence>
<keyword evidence="1" id="KW-0812">Transmembrane</keyword>
<keyword evidence="4" id="KW-0808">Transferase</keyword>
<dbReference type="Pfam" id="PF19040">
    <property type="entry name" value="SGNH"/>
    <property type="match status" value="1"/>
</dbReference>
<evidence type="ECO:0000313" key="5">
    <source>
        <dbReference type="Proteomes" id="UP000626982"/>
    </source>
</evidence>
<feature type="transmembrane region" description="Helical" evidence="1">
    <location>
        <begin position="354"/>
        <end position="374"/>
    </location>
</feature>
<dbReference type="InterPro" id="IPR002656">
    <property type="entry name" value="Acyl_transf_3_dom"/>
</dbReference>
<dbReference type="GO" id="GO:0016746">
    <property type="term" value="F:acyltransferase activity"/>
    <property type="evidence" value="ECO:0007669"/>
    <property type="project" value="UniProtKB-KW"/>
</dbReference>
<feature type="transmembrane region" description="Helical" evidence="1">
    <location>
        <begin position="314"/>
        <end position="334"/>
    </location>
</feature>
<comment type="caution">
    <text evidence="4">The sequence shown here is derived from an EMBL/GenBank/DDBJ whole genome shotgun (WGS) entry which is preliminary data.</text>
</comment>
<protein>
    <submittedName>
        <fullName evidence="4">Acyltransferase</fullName>
    </submittedName>
</protein>
<keyword evidence="5" id="KW-1185">Reference proteome</keyword>
<keyword evidence="1" id="KW-0472">Membrane</keyword>
<dbReference type="Proteomes" id="UP000626982">
    <property type="component" value="Unassembled WGS sequence"/>
</dbReference>
<proteinExistence type="predicted"/>
<dbReference type="PANTHER" id="PTHR23028:SF53">
    <property type="entry name" value="ACYL_TRANSF_3 DOMAIN-CONTAINING PROTEIN"/>
    <property type="match status" value="1"/>
</dbReference>
<feature type="transmembrane region" description="Helical" evidence="1">
    <location>
        <begin position="251"/>
        <end position="268"/>
    </location>
</feature>
<dbReference type="EMBL" id="BMLM01000001">
    <property type="protein sequence ID" value="GGN80334.1"/>
    <property type="molecule type" value="Genomic_DNA"/>
</dbReference>
<dbReference type="InterPro" id="IPR050879">
    <property type="entry name" value="Acyltransferase_3"/>
</dbReference>
<feature type="transmembrane region" description="Helical" evidence="1">
    <location>
        <begin position="289"/>
        <end position="308"/>
    </location>
</feature>
<feature type="transmembrane region" description="Helical" evidence="1">
    <location>
        <begin position="160"/>
        <end position="179"/>
    </location>
</feature>
<dbReference type="Pfam" id="PF01757">
    <property type="entry name" value="Acyl_transf_3"/>
    <property type="match status" value="1"/>
</dbReference>
<organism evidence="4 5">
    <name type="scientific">Agrococcus terreus</name>
    <dbReference type="NCBI Taxonomy" id="574649"/>
    <lineage>
        <taxon>Bacteria</taxon>
        <taxon>Bacillati</taxon>
        <taxon>Actinomycetota</taxon>
        <taxon>Actinomycetes</taxon>
        <taxon>Micrococcales</taxon>
        <taxon>Microbacteriaceae</taxon>
        <taxon>Agrococcus</taxon>
    </lineage>
</organism>
<feature type="domain" description="Acyltransferase 3" evidence="2">
    <location>
        <begin position="2"/>
        <end position="330"/>
    </location>
</feature>
<feature type="transmembrane region" description="Helical" evidence="1">
    <location>
        <begin position="186"/>
        <end position="208"/>
    </location>
</feature>
<evidence type="ECO:0000259" key="2">
    <source>
        <dbReference type="Pfam" id="PF01757"/>
    </source>
</evidence>
<dbReference type="PANTHER" id="PTHR23028">
    <property type="entry name" value="ACETYLTRANSFERASE"/>
    <property type="match status" value="1"/>
</dbReference>
<keyword evidence="1" id="KW-1133">Transmembrane helix</keyword>
<keyword evidence="4" id="KW-0012">Acyltransferase</keyword>
<sequence length="654" mass="68707">MLAVVSVIANHASGWPIGGFVGVDVFFVISGFLITGLLLREHDRTGRISFSSFYRRRIKRLMPAALTVLLVTVLIGAFVLPRTRAVEAAIDSVFAALFSVNWRLATVGTDYFAAGQAPSPIQHYWSLSVEEQFYVVWPIIIVLVLWAAGRAAIGRAGRGAIVLGAASLITVASFAWAMWETRADEAFAYFSTISRAWELGVGAIVAIVAQHSSRRIPAAIAPWAGLVGTAGILMSFLVVVPSPGFPAPSGLLPVLSTALVLAAGLTGGERYERVNVLLTNRLANSVGDISYSLYLWHFPVIVLGAAFVAQDSGWFLVGAVAVTVVLAAASYRWIEDPARRSAWLTPTWRWTPRIAGASAAVAALVVVAIAATGIRLATPPAEAQPGDVAVASCVGYGALANGCGPDDLTGLVTPSPDRLTQDTGDAYACWREEGTELETCSLGSDAADARRVAIIGDSHAAMLMPAIEPELEELGWSLDTFIGYGCQWRVPDPSSDCAAVMDEASARVSSGDYDVIITTAARWSDSGSGAVDAYAEAWSRAAAGGSRVVVVGDAPTVSEEALACVARVGFDPREDDCSTPREEAMQPVDPLVAASERVEGAELVEVADLYCSGDSCPAAIGGVLVYRDAVGHVTATYMRSAGPTLVERIATAAG</sequence>
<reference evidence="5" key="1">
    <citation type="journal article" date="2019" name="Int. J. Syst. Evol. Microbiol.">
        <title>The Global Catalogue of Microorganisms (GCM) 10K type strain sequencing project: providing services to taxonomists for standard genome sequencing and annotation.</title>
        <authorList>
            <consortium name="The Broad Institute Genomics Platform"/>
            <consortium name="The Broad Institute Genome Sequencing Center for Infectious Disease"/>
            <person name="Wu L."/>
            <person name="Ma J."/>
        </authorList>
    </citation>
    <scope>NUCLEOTIDE SEQUENCE [LARGE SCALE GENOMIC DNA]</scope>
    <source>
        <strain evidence="5">CGMCC 1.6960</strain>
    </source>
</reference>
<feature type="transmembrane region" description="Helical" evidence="1">
    <location>
        <begin position="20"/>
        <end position="40"/>
    </location>
</feature>
<gene>
    <name evidence="4" type="ORF">GCM10010968_08080</name>
</gene>
<feature type="domain" description="SGNH" evidence="3">
    <location>
        <begin position="433"/>
        <end position="643"/>
    </location>
</feature>
<dbReference type="InterPro" id="IPR043968">
    <property type="entry name" value="SGNH"/>
</dbReference>